<evidence type="ECO:0000313" key="1">
    <source>
        <dbReference type="EMBL" id="NGL83425.1"/>
    </source>
</evidence>
<protein>
    <submittedName>
        <fullName evidence="1">DUF3114 domain-containing protein</fullName>
    </submittedName>
</protein>
<reference evidence="1 2" key="1">
    <citation type="submission" date="2020-02" db="EMBL/GenBank/DDBJ databases">
        <title>M-like protein SrM is not crucial to the virulence of a novel isolate of Streptococcus equi subsp. ruminatorum from Macaca mulatta.</title>
        <authorList>
            <person name="Guo G."/>
            <person name="Cheng L."/>
            <person name="Zhang W."/>
        </authorList>
    </citation>
    <scope>NUCLEOTIDE SEQUENCE [LARGE SCALE GENOMIC DNA]</scope>
    <source>
        <strain evidence="1 2">FJ1804</strain>
    </source>
</reference>
<organism evidence="1 2">
    <name type="scientific">Streptococcus equi subsp. ruminatorum</name>
    <dbReference type="NCBI Taxonomy" id="254358"/>
    <lineage>
        <taxon>Bacteria</taxon>
        <taxon>Bacillati</taxon>
        <taxon>Bacillota</taxon>
        <taxon>Bacilli</taxon>
        <taxon>Lactobacillales</taxon>
        <taxon>Streptococcaceae</taxon>
        <taxon>Streptococcus</taxon>
    </lineage>
</organism>
<comment type="caution">
    <text evidence="1">The sequence shown here is derived from an EMBL/GenBank/DDBJ whole genome shotgun (WGS) entry which is preliminary data.</text>
</comment>
<name>A0A6M1KW02_9STRE</name>
<proteinExistence type="predicted"/>
<dbReference type="Proteomes" id="UP000479499">
    <property type="component" value="Unassembled WGS sequence"/>
</dbReference>
<accession>A0A6M1KW02</accession>
<dbReference type="Pfam" id="PF11311">
    <property type="entry name" value="DUF3114"/>
    <property type="match status" value="1"/>
</dbReference>
<dbReference type="EMBL" id="JAAKFZ010000002">
    <property type="protein sequence ID" value="NGL83425.1"/>
    <property type="molecule type" value="Genomic_DNA"/>
</dbReference>
<evidence type="ECO:0000313" key="2">
    <source>
        <dbReference type="Proteomes" id="UP000479499"/>
    </source>
</evidence>
<gene>
    <name evidence="1" type="ORF">G5B50_01380</name>
</gene>
<dbReference type="InterPro" id="IPR021462">
    <property type="entry name" value="DUF3114"/>
</dbReference>
<dbReference type="AlphaFoldDB" id="A0A6M1KW02"/>
<sequence>MMKHIHSGLMFLLFVLFVVSFAKQEQARLAFEQSHQAYKDMVISFEKQHIKQQPSSLSDQFQLRRDLLHYAKKLAQDGWSYEAIEKGYLSQLKPKQASYNFEQLYQSLQVIGSPAFHRMWERQPRAQHKLEAKRDLSLLLSYVKMPEELSGQSAETKQLLKQFSPSLSPTDAFWDQLSSLIQLYYNHLEHIPYQTFNRKLYQLRYILSVQQTEWVRSNYGKAGKTDADALARYLATLDESDYSLNESARYHNKVASHLDTANQLQITYPDNLPQANYKVLVHFHSEFILSETGHFLTALDPQQPSQNGLINGSSFNYANQNNDLHRLLDIEPIELFEPDFIETAMINPNSPFIVPDLEQQNDQQHPIFSRDGKSSKQLTKMAAKAFKKLLHHYQQAYQSHLSKTQP</sequence>